<accession>A0A0F9PNE0</accession>
<feature type="non-terminal residue" evidence="4">
    <location>
        <position position="689"/>
    </location>
</feature>
<protein>
    <recommendedName>
        <fullName evidence="5">GGDEF domain-containing protein</fullName>
    </recommendedName>
</protein>
<sequence>MTTPVRPRQRPENPFALKFTDEPERTYRENNPFYSPVGPPDLEAEAPAAIAEPPLPVAAPITARPPRPAVRGPEPEPPTVAAARTPSPARSAAADRLRGLGGPALPEPRGDEPSSLGTAALQMGLAQLMPGRKLREKAEERILERTRPEEITKTLFAGRPADRPYEGMDPGMRAAAGISDVGRPERKPITGADVLGAAAGLGTAAREYGYLRLFGVPARVGGAAIGRLAQAESKLFPALTRRLAELAGRSTAASRTASAVESAARGAGEGAVFGVARETAEEGPSLESAERGAGYALFVAPLGGLLGALTALRISPSRAIMAPREVARAAEGARIRAQARNRGRVTPEEEAAFARQVLGVEENATADEISAAFRQRGSTFHPEGETPDVEIFKVFSEAKSVLQQARATPKAAPARPARAPEPAEAPVRAPEAAAPAYSEKNPFKPGIRQRVADVIDPERAGRMERLEVERRSAQREAETDELTGLGNRRAFQRARQVSEEDPETELVILDVNNLKAANDLVGHEFGDERLTQAAAAIQRAQAELGVPERAFRTGGDEFVAIVPRGTGDAVAARAADTFGEVPAGEFQVSLTGTSGATFADADAKLQEAKLARKGEASYRPSPPHGVEQQSVPEVPEAPVGEAAGGAVLPSGTGLSKPLNDMTDRELTDLLAVTRRRYLEVEKISLDMEE</sequence>
<dbReference type="Gene3D" id="1.10.287.110">
    <property type="entry name" value="DnaJ domain"/>
    <property type="match status" value="1"/>
</dbReference>
<feature type="region of interest" description="Disordered" evidence="1">
    <location>
        <begin position="612"/>
        <end position="631"/>
    </location>
</feature>
<proteinExistence type="predicted"/>
<dbReference type="CDD" id="cd06257">
    <property type="entry name" value="DnaJ"/>
    <property type="match status" value="1"/>
</dbReference>
<feature type="domain" description="GGDEF" evidence="3">
    <location>
        <begin position="502"/>
        <end position="634"/>
    </location>
</feature>
<gene>
    <name evidence="4" type="ORF">LCGC14_0877990</name>
</gene>
<comment type="caution">
    <text evidence="4">The sequence shown here is derived from an EMBL/GenBank/DDBJ whole genome shotgun (WGS) entry which is preliminary data.</text>
</comment>
<dbReference type="InterPro" id="IPR029787">
    <property type="entry name" value="Nucleotide_cyclase"/>
</dbReference>
<dbReference type="GO" id="GO:0005886">
    <property type="term" value="C:plasma membrane"/>
    <property type="evidence" value="ECO:0007669"/>
    <property type="project" value="TreeGrafter"/>
</dbReference>
<dbReference type="PROSITE" id="PS50887">
    <property type="entry name" value="GGDEF"/>
    <property type="match status" value="1"/>
</dbReference>
<dbReference type="InterPro" id="IPR050469">
    <property type="entry name" value="Diguanylate_Cyclase"/>
</dbReference>
<dbReference type="PANTHER" id="PTHR45138:SF9">
    <property type="entry name" value="DIGUANYLATE CYCLASE DGCM-RELATED"/>
    <property type="match status" value="1"/>
</dbReference>
<dbReference type="EMBL" id="LAZR01002747">
    <property type="protein sequence ID" value="KKN26117.1"/>
    <property type="molecule type" value="Genomic_DNA"/>
</dbReference>
<dbReference type="InterPro" id="IPR043128">
    <property type="entry name" value="Rev_trsase/Diguanyl_cyclase"/>
</dbReference>
<evidence type="ECO:0000313" key="4">
    <source>
        <dbReference type="EMBL" id="KKN26117.1"/>
    </source>
</evidence>
<dbReference type="GO" id="GO:0052621">
    <property type="term" value="F:diguanylate cyclase activity"/>
    <property type="evidence" value="ECO:0007669"/>
    <property type="project" value="TreeGrafter"/>
</dbReference>
<dbReference type="AlphaFoldDB" id="A0A0F9PNE0"/>
<dbReference type="PROSITE" id="PS50076">
    <property type="entry name" value="DNAJ_2"/>
    <property type="match status" value="1"/>
</dbReference>
<feature type="compositionally biased region" description="Pro residues" evidence="1">
    <location>
        <begin position="53"/>
        <end position="68"/>
    </location>
</feature>
<dbReference type="InterPro" id="IPR000160">
    <property type="entry name" value="GGDEF_dom"/>
</dbReference>
<reference evidence="4" key="1">
    <citation type="journal article" date="2015" name="Nature">
        <title>Complex archaea that bridge the gap between prokaryotes and eukaryotes.</title>
        <authorList>
            <person name="Spang A."/>
            <person name="Saw J.H."/>
            <person name="Jorgensen S.L."/>
            <person name="Zaremba-Niedzwiedzka K."/>
            <person name="Martijn J."/>
            <person name="Lind A.E."/>
            <person name="van Eijk R."/>
            <person name="Schleper C."/>
            <person name="Guy L."/>
            <person name="Ettema T.J."/>
        </authorList>
    </citation>
    <scope>NUCLEOTIDE SEQUENCE</scope>
</reference>
<evidence type="ECO:0000256" key="1">
    <source>
        <dbReference type="SAM" id="MobiDB-lite"/>
    </source>
</evidence>
<dbReference type="SUPFAM" id="SSF46565">
    <property type="entry name" value="Chaperone J-domain"/>
    <property type="match status" value="1"/>
</dbReference>
<feature type="domain" description="J" evidence="2">
    <location>
        <begin position="353"/>
        <end position="407"/>
    </location>
</feature>
<evidence type="ECO:0000259" key="3">
    <source>
        <dbReference type="PROSITE" id="PS50887"/>
    </source>
</evidence>
<dbReference type="Pfam" id="PF00990">
    <property type="entry name" value="GGDEF"/>
    <property type="match status" value="1"/>
</dbReference>
<feature type="region of interest" description="Disordered" evidence="1">
    <location>
        <begin position="640"/>
        <end position="660"/>
    </location>
</feature>
<feature type="compositionally biased region" description="Basic and acidic residues" evidence="1">
    <location>
        <begin position="19"/>
        <end position="28"/>
    </location>
</feature>
<dbReference type="InterPro" id="IPR036869">
    <property type="entry name" value="J_dom_sf"/>
</dbReference>
<feature type="compositionally biased region" description="Low complexity" evidence="1">
    <location>
        <begin position="405"/>
        <end position="436"/>
    </location>
</feature>
<dbReference type="SUPFAM" id="SSF55073">
    <property type="entry name" value="Nucleotide cyclase"/>
    <property type="match status" value="1"/>
</dbReference>
<dbReference type="GO" id="GO:0043709">
    <property type="term" value="P:cell adhesion involved in single-species biofilm formation"/>
    <property type="evidence" value="ECO:0007669"/>
    <property type="project" value="TreeGrafter"/>
</dbReference>
<feature type="region of interest" description="Disordered" evidence="1">
    <location>
        <begin position="1"/>
        <end position="116"/>
    </location>
</feature>
<dbReference type="Gene3D" id="3.30.70.270">
    <property type="match status" value="1"/>
</dbReference>
<feature type="region of interest" description="Disordered" evidence="1">
    <location>
        <begin position="405"/>
        <end position="445"/>
    </location>
</feature>
<name>A0A0F9PNE0_9ZZZZ</name>
<feature type="compositionally biased region" description="Low complexity" evidence="1">
    <location>
        <begin position="79"/>
        <end position="92"/>
    </location>
</feature>
<evidence type="ECO:0008006" key="5">
    <source>
        <dbReference type="Google" id="ProtNLM"/>
    </source>
</evidence>
<evidence type="ECO:0000259" key="2">
    <source>
        <dbReference type="PROSITE" id="PS50076"/>
    </source>
</evidence>
<organism evidence="4">
    <name type="scientific">marine sediment metagenome</name>
    <dbReference type="NCBI Taxonomy" id="412755"/>
    <lineage>
        <taxon>unclassified sequences</taxon>
        <taxon>metagenomes</taxon>
        <taxon>ecological metagenomes</taxon>
    </lineage>
</organism>
<dbReference type="GO" id="GO:1902201">
    <property type="term" value="P:negative regulation of bacterial-type flagellum-dependent cell motility"/>
    <property type="evidence" value="ECO:0007669"/>
    <property type="project" value="TreeGrafter"/>
</dbReference>
<dbReference type="SMART" id="SM00267">
    <property type="entry name" value="GGDEF"/>
    <property type="match status" value="1"/>
</dbReference>
<dbReference type="NCBIfam" id="TIGR00254">
    <property type="entry name" value="GGDEF"/>
    <property type="match status" value="1"/>
</dbReference>
<dbReference type="PANTHER" id="PTHR45138">
    <property type="entry name" value="REGULATORY COMPONENTS OF SENSORY TRANSDUCTION SYSTEM"/>
    <property type="match status" value="1"/>
</dbReference>
<dbReference type="InterPro" id="IPR001623">
    <property type="entry name" value="DnaJ_domain"/>
</dbReference>